<reference evidence="1" key="1">
    <citation type="submission" date="2020-03" db="EMBL/GenBank/DDBJ databases">
        <title>The deep terrestrial virosphere.</title>
        <authorList>
            <person name="Holmfeldt K."/>
            <person name="Nilsson E."/>
            <person name="Simone D."/>
            <person name="Lopez-Fernandez M."/>
            <person name="Wu X."/>
            <person name="de Brujin I."/>
            <person name="Lundin D."/>
            <person name="Andersson A."/>
            <person name="Bertilsson S."/>
            <person name="Dopson M."/>
        </authorList>
    </citation>
    <scope>NUCLEOTIDE SEQUENCE</scope>
    <source>
        <strain evidence="1">MM415B02873</strain>
    </source>
</reference>
<proteinExistence type="predicted"/>
<sequence>MSLQLTITGHFALVQMQSNVEFEVALDEQFAYVVQHTGVDTSNNDDAQSALPAILSTATGAVGNLAEKDAKFALMDGKSVEIGPGISMLYIDGASGADAMLAFSRKGELTRAW</sequence>
<evidence type="ECO:0000313" key="1">
    <source>
        <dbReference type="EMBL" id="QJA87869.1"/>
    </source>
</evidence>
<accession>A0A6M3L0I4</accession>
<dbReference type="EMBL" id="MT142738">
    <property type="protein sequence ID" value="QJA87869.1"/>
    <property type="molecule type" value="Genomic_DNA"/>
</dbReference>
<gene>
    <name evidence="1" type="ORF">MM415B02873_0002</name>
</gene>
<organism evidence="1">
    <name type="scientific">viral metagenome</name>
    <dbReference type="NCBI Taxonomy" id="1070528"/>
    <lineage>
        <taxon>unclassified sequences</taxon>
        <taxon>metagenomes</taxon>
        <taxon>organismal metagenomes</taxon>
    </lineage>
</organism>
<protein>
    <submittedName>
        <fullName evidence="1">Uncharacterized protein</fullName>
    </submittedName>
</protein>
<dbReference type="AlphaFoldDB" id="A0A6M3L0I4"/>
<name>A0A6M3L0I4_9ZZZZ</name>